<sequence>MGDDVLIHFSDLDALNEKLKEITSELENAGSRADQLEDAIGDPYGKNDLREAVEDFEDRWNNRREDLAKDITALQEHVQGVLDGFSDWDTETAASMEESG</sequence>
<protein>
    <recommendedName>
        <fullName evidence="4">Flagellar protein FlgN</fullName>
    </recommendedName>
</protein>
<dbReference type="RefSeq" id="WP_344339890.1">
    <property type="nucleotide sequence ID" value="NZ_BAAAQT010000004.1"/>
</dbReference>
<feature type="coiled-coil region" evidence="1">
    <location>
        <begin position="12"/>
        <end position="39"/>
    </location>
</feature>
<reference evidence="3" key="1">
    <citation type="journal article" date="2019" name="Int. J. Syst. Evol. Microbiol.">
        <title>The Global Catalogue of Microorganisms (GCM) 10K type strain sequencing project: providing services to taxonomists for standard genome sequencing and annotation.</title>
        <authorList>
            <consortium name="The Broad Institute Genomics Platform"/>
            <consortium name="The Broad Institute Genome Sequencing Center for Infectious Disease"/>
            <person name="Wu L."/>
            <person name="Ma J."/>
        </authorList>
    </citation>
    <scope>NUCLEOTIDE SEQUENCE [LARGE SCALE GENOMIC DNA]</scope>
    <source>
        <strain evidence="3">JCM 16026</strain>
    </source>
</reference>
<proteinExistence type="predicted"/>
<dbReference type="EMBL" id="BAAAQT010000004">
    <property type="protein sequence ID" value="GAA2171286.1"/>
    <property type="molecule type" value="Genomic_DNA"/>
</dbReference>
<accession>A0ABP5MA32</accession>
<keyword evidence="1" id="KW-0175">Coiled coil</keyword>
<evidence type="ECO:0000313" key="2">
    <source>
        <dbReference type="EMBL" id="GAA2171286.1"/>
    </source>
</evidence>
<evidence type="ECO:0000313" key="3">
    <source>
        <dbReference type="Proteomes" id="UP001501599"/>
    </source>
</evidence>
<gene>
    <name evidence="2" type="ORF">GCM10009846_04590</name>
</gene>
<name>A0ABP5MA32_9MICO</name>
<evidence type="ECO:0000256" key="1">
    <source>
        <dbReference type="SAM" id="Coils"/>
    </source>
</evidence>
<comment type="caution">
    <text evidence="2">The sequence shown here is derived from an EMBL/GenBank/DDBJ whole genome shotgun (WGS) entry which is preliminary data.</text>
</comment>
<evidence type="ECO:0008006" key="4">
    <source>
        <dbReference type="Google" id="ProtNLM"/>
    </source>
</evidence>
<organism evidence="2 3">
    <name type="scientific">Agrococcus versicolor</name>
    <dbReference type="NCBI Taxonomy" id="501482"/>
    <lineage>
        <taxon>Bacteria</taxon>
        <taxon>Bacillati</taxon>
        <taxon>Actinomycetota</taxon>
        <taxon>Actinomycetes</taxon>
        <taxon>Micrococcales</taxon>
        <taxon>Microbacteriaceae</taxon>
        <taxon>Agrococcus</taxon>
    </lineage>
</organism>
<keyword evidence="3" id="KW-1185">Reference proteome</keyword>
<dbReference type="Proteomes" id="UP001501599">
    <property type="component" value="Unassembled WGS sequence"/>
</dbReference>